<protein>
    <submittedName>
        <fullName evidence="2">Jg20990 protein</fullName>
    </submittedName>
</protein>
<sequence>MSLSLALLDVRGTRFILPRRLQTTPTDCQGYYAKEEGIRTARPRLPRNTSWVNRWNKSNGPPDEQHFAGHTRNASCKVLPCVHQPEA</sequence>
<proteinExistence type="predicted"/>
<comment type="caution">
    <text evidence="2">The sequence shown here is derived from an EMBL/GenBank/DDBJ whole genome shotgun (WGS) entry which is preliminary data.</text>
</comment>
<organism evidence="2 3">
    <name type="scientific">Pararge aegeria aegeria</name>
    <dbReference type="NCBI Taxonomy" id="348720"/>
    <lineage>
        <taxon>Eukaryota</taxon>
        <taxon>Metazoa</taxon>
        <taxon>Ecdysozoa</taxon>
        <taxon>Arthropoda</taxon>
        <taxon>Hexapoda</taxon>
        <taxon>Insecta</taxon>
        <taxon>Pterygota</taxon>
        <taxon>Neoptera</taxon>
        <taxon>Endopterygota</taxon>
        <taxon>Lepidoptera</taxon>
        <taxon>Glossata</taxon>
        <taxon>Ditrysia</taxon>
        <taxon>Papilionoidea</taxon>
        <taxon>Nymphalidae</taxon>
        <taxon>Satyrinae</taxon>
        <taxon>Satyrini</taxon>
        <taxon>Parargina</taxon>
        <taxon>Pararge</taxon>
    </lineage>
</organism>
<dbReference type="EMBL" id="CAKXAJ010024897">
    <property type="protein sequence ID" value="CAH2232396.1"/>
    <property type="molecule type" value="Genomic_DNA"/>
</dbReference>
<reference evidence="2" key="1">
    <citation type="submission" date="2022-03" db="EMBL/GenBank/DDBJ databases">
        <authorList>
            <person name="Lindestad O."/>
        </authorList>
    </citation>
    <scope>NUCLEOTIDE SEQUENCE</scope>
</reference>
<gene>
    <name evidence="2" type="primary">jg20990</name>
    <name evidence="2" type="ORF">PAEG_LOCUS10664</name>
</gene>
<evidence type="ECO:0000313" key="2">
    <source>
        <dbReference type="EMBL" id="CAH2232396.1"/>
    </source>
</evidence>
<feature type="region of interest" description="Disordered" evidence="1">
    <location>
        <begin position="50"/>
        <end position="69"/>
    </location>
</feature>
<dbReference type="AlphaFoldDB" id="A0A8S4R704"/>
<keyword evidence="3" id="KW-1185">Reference proteome</keyword>
<evidence type="ECO:0000256" key="1">
    <source>
        <dbReference type="SAM" id="MobiDB-lite"/>
    </source>
</evidence>
<dbReference type="Proteomes" id="UP000838756">
    <property type="component" value="Unassembled WGS sequence"/>
</dbReference>
<evidence type="ECO:0000313" key="3">
    <source>
        <dbReference type="Proteomes" id="UP000838756"/>
    </source>
</evidence>
<feature type="compositionally biased region" description="Polar residues" evidence="1">
    <location>
        <begin position="50"/>
        <end position="59"/>
    </location>
</feature>
<name>A0A8S4R704_9NEOP</name>
<accession>A0A8S4R704</accession>